<proteinExistence type="predicted"/>
<evidence type="ECO:0000313" key="2">
    <source>
        <dbReference type="EMBL" id="ASV74832.1"/>
    </source>
</evidence>
<evidence type="ECO:0000256" key="1">
    <source>
        <dbReference type="SAM" id="MobiDB-lite"/>
    </source>
</evidence>
<evidence type="ECO:0000313" key="3">
    <source>
        <dbReference type="Proteomes" id="UP000215086"/>
    </source>
</evidence>
<organism evidence="2 3">
    <name type="scientific">Thermogutta terrifontis</name>
    <dbReference type="NCBI Taxonomy" id="1331910"/>
    <lineage>
        <taxon>Bacteria</taxon>
        <taxon>Pseudomonadati</taxon>
        <taxon>Planctomycetota</taxon>
        <taxon>Planctomycetia</taxon>
        <taxon>Pirellulales</taxon>
        <taxon>Thermoguttaceae</taxon>
        <taxon>Thermogutta</taxon>
    </lineage>
</organism>
<name>A0A286RFX4_9BACT</name>
<keyword evidence="3" id="KW-1185">Reference proteome</keyword>
<protein>
    <submittedName>
        <fullName evidence="2">Uncharacterized protein</fullName>
    </submittedName>
</protein>
<accession>A0A286RFX4</accession>
<gene>
    <name evidence="2" type="ORF">THTE_2230</name>
</gene>
<dbReference type="EMBL" id="CP018477">
    <property type="protein sequence ID" value="ASV74832.1"/>
    <property type="molecule type" value="Genomic_DNA"/>
</dbReference>
<feature type="region of interest" description="Disordered" evidence="1">
    <location>
        <begin position="53"/>
        <end position="72"/>
    </location>
</feature>
<dbReference type="KEGG" id="ttf:THTE_2230"/>
<dbReference type="Proteomes" id="UP000215086">
    <property type="component" value="Chromosome"/>
</dbReference>
<sequence>MTKPDLLLSAGKPISRRRARRACPSEGFFGGTCLSGPIFGFCTSWDRLQGPIPPGAMGRFGRRPSGGPLQVK</sequence>
<reference evidence="2 3" key="1">
    <citation type="journal article" name="Front. Microbiol.">
        <title>Sugar Metabolism of the First Thermophilic Planctomycete Thermogutta terrifontis: Comparative Genomic and Transcriptomic Approaches.</title>
        <authorList>
            <person name="Elcheninov A.G."/>
            <person name="Menzel P."/>
            <person name="Gudbergsdottir S.R."/>
            <person name="Slesarev A.I."/>
            <person name="Kadnikov V.V."/>
            <person name="Krogh A."/>
            <person name="Bonch-Osmolovskaya E.A."/>
            <person name="Peng X."/>
            <person name="Kublanov I.V."/>
        </authorList>
    </citation>
    <scope>NUCLEOTIDE SEQUENCE [LARGE SCALE GENOMIC DNA]</scope>
    <source>
        <strain evidence="2 3">R1</strain>
    </source>
</reference>
<dbReference type="AlphaFoldDB" id="A0A286RFX4"/>